<dbReference type="InterPro" id="IPR011701">
    <property type="entry name" value="MFS"/>
</dbReference>
<dbReference type="GO" id="GO:0005886">
    <property type="term" value="C:plasma membrane"/>
    <property type="evidence" value="ECO:0007669"/>
    <property type="project" value="UniProtKB-SubCell"/>
</dbReference>
<keyword evidence="4 8" id="KW-0812">Transmembrane</keyword>
<dbReference type="Pfam" id="PF07690">
    <property type="entry name" value="MFS_1"/>
    <property type="match status" value="1"/>
</dbReference>
<reference evidence="10 11" key="1">
    <citation type="journal article" date="2018" name="PLoS ONE">
        <title>The draft genome of Kipferlia bialata reveals reductive genome evolution in fornicate parasites.</title>
        <authorList>
            <person name="Tanifuji G."/>
            <person name="Takabayashi S."/>
            <person name="Kume K."/>
            <person name="Takagi M."/>
            <person name="Nakayama T."/>
            <person name="Kamikawa R."/>
            <person name="Inagaki Y."/>
            <person name="Hashimoto T."/>
        </authorList>
    </citation>
    <scope>NUCLEOTIDE SEQUENCE [LARGE SCALE GENOMIC DNA]</scope>
    <source>
        <strain evidence="10">NY0173</strain>
    </source>
</reference>
<feature type="region of interest" description="Disordered" evidence="7">
    <location>
        <begin position="498"/>
        <end position="533"/>
    </location>
</feature>
<evidence type="ECO:0000256" key="8">
    <source>
        <dbReference type="SAM" id="Phobius"/>
    </source>
</evidence>
<protein>
    <submittedName>
        <fullName evidence="10">Major facilitator superfamily protein</fullName>
    </submittedName>
</protein>
<feature type="transmembrane region" description="Helical" evidence="8">
    <location>
        <begin position="432"/>
        <end position="458"/>
    </location>
</feature>
<dbReference type="EMBL" id="BDIP01000980">
    <property type="protein sequence ID" value="GIQ83259.1"/>
    <property type="molecule type" value="Genomic_DNA"/>
</dbReference>
<feature type="transmembrane region" description="Helical" evidence="8">
    <location>
        <begin position="174"/>
        <end position="195"/>
    </location>
</feature>
<feature type="transmembrane region" description="Helical" evidence="8">
    <location>
        <begin position="49"/>
        <end position="68"/>
    </location>
</feature>
<evidence type="ECO:0000256" key="1">
    <source>
        <dbReference type="ARBA" id="ARBA00004651"/>
    </source>
</evidence>
<evidence type="ECO:0000256" key="5">
    <source>
        <dbReference type="ARBA" id="ARBA00022989"/>
    </source>
</evidence>
<evidence type="ECO:0000256" key="3">
    <source>
        <dbReference type="ARBA" id="ARBA00022475"/>
    </source>
</evidence>
<feature type="transmembrane region" description="Helical" evidence="8">
    <location>
        <begin position="207"/>
        <end position="228"/>
    </location>
</feature>
<keyword evidence="3" id="KW-1003">Cell membrane</keyword>
<evidence type="ECO:0000313" key="10">
    <source>
        <dbReference type="EMBL" id="GIQ83259.1"/>
    </source>
</evidence>
<keyword evidence="11" id="KW-1185">Reference proteome</keyword>
<feature type="transmembrane region" description="Helical" evidence="8">
    <location>
        <begin position="275"/>
        <end position="294"/>
    </location>
</feature>
<feature type="transmembrane region" description="Helical" evidence="8">
    <location>
        <begin position="105"/>
        <end position="127"/>
    </location>
</feature>
<feature type="transmembrane region" description="Helical" evidence="8">
    <location>
        <begin position="80"/>
        <end position="99"/>
    </location>
</feature>
<evidence type="ECO:0000256" key="2">
    <source>
        <dbReference type="ARBA" id="ARBA00022448"/>
    </source>
</evidence>
<comment type="caution">
    <text evidence="10">The sequence shown here is derived from an EMBL/GenBank/DDBJ whole genome shotgun (WGS) entry which is preliminary data.</text>
</comment>
<feature type="transmembrane region" description="Helical" evidence="8">
    <location>
        <begin position="306"/>
        <end position="327"/>
    </location>
</feature>
<dbReference type="GO" id="GO:0022857">
    <property type="term" value="F:transmembrane transporter activity"/>
    <property type="evidence" value="ECO:0007669"/>
    <property type="project" value="InterPro"/>
</dbReference>
<feature type="compositionally biased region" description="Acidic residues" evidence="7">
    <location>
        <begin position="523"/>
        <end position="533"/>
    </location>
</feature>
<gene>
    <name evidence="10" type="ORF">KIPB_004550</name>
</gene>
<feature type="transmembrane region" description="Helical" evidence="8">
    <location>
        <begin position="234"/>
        <end position="254"/>
    </location>
</feature>
<keyword evidence="5 8" id="KW-1133">Transmembrane helix</keyword>
<feature type="transmembrane region" description="Helical" evidence="8">
    <location>
        <begin position="339"/>
        <end position="359"/>
    </location>
</feature>
<feature type="transmembrane region" description="Helical" evidence="8">
    <location>
        <begin position="365"/>
        <end position="384"/>
    </location>
</feature>
<name>A0A9K3CTY5_9EUKA</name>
<feature type="transmembrane region" description="Helical" evidence="8">
    <location>
        <begin position="396"/>
        <end position="412"/>
    </location>
</feature>
<evidence type="ECO:0000256" key="4">
    <source>
        <dbReference type="ARBA" id="ARBA00022692"/>
    </source>
</evidence>
<keyword evidence="6 8" id="KW-0472">Membrane</keyword>
<dbReference type="PANTHER" id="PTHR42718">
    <property type="entry name" value="MAJOR FACILITATOR SUPERFAMILY MULTIDRUG TRANSPORTER MFSC"/>
    <property type="match status" value="1"/>
</dbReference>
<evidence type="ECO:0000313" key="11">
    <source>
        <dbReference type="Proteomes" id="UP000265618"/>
    </source>
</evidence>
<evidence type="ECO:0000256" key="7">
    <source>
        <dbReference type="SAM" id="MobiDB-lite"/>
    </source>
</evidence>
<dbReference type="SUPFAM" id="SSF103473">
    <property type="entry name" value="MFS general substrate transporter"/>
    <property type="match status" value="1"/>
</dbReference>
<evidence type="ECO:0000259" key="9">
    <source>
        <dbReference type="PROSITE" id="PS50850"/>
    </source>
</evidence>
<dbReference type="PANTHER" id="PTHR42718:SF46">
    <property type="entry name" value="BLR6921 PROTEIN"/>
    <property type="match status" value="1"/>
</dbReference>
<keyword evidence="2" id="KW-0813">Transport</keyword>
<evidence type="ECO:0000256" key="6">
    <source>
        <dbReference type="ARBA" id="ARBA00023136"/>
    </source>
</evidence>
<dbReference type="InterPro" id="IPR020846">
    <property type="entry name" value="MFS_dom"/>
</dbReference>
<feature type="domain" description="Major facilitator superfamily (MFS) profile" evidence="9">
    <location>
        <begin position="14"/>
        <end position="459"/>
    </location>
</feature>
<organism evidence="10 11">
    <name type="scientific">Kipferlia bialata</name>
    <dbReference type="NCBI Taxonomy" id="797122"/>
    <lineage>
        <taxon>Eukaryota</taxon>
        <taxon>Metamonada</taxon>
        <taxon>Carpediemonas-like organisms</taxon>
        <taxon>Kipferlia</taxon>
    </lineage>
</organism>
<dbReference type="PROSITE" id="PS50850">
    <property type="entry name" value="MFS"/>
    <property type="match status" value="1"/>
</dbReference>
<dbReference type="AlphaFoldDB" id="A0A9K3CTY5"/>
<dbReference type="Gene3D" id="1.20.1250.20">
    <property type="entry name" value="MFS general substrate transporter like domains"/>
    <property type="match status" value="2"/>
</dbReference>
<comment type="subcellular location">
    <subcellularLocation>
        <location evidence="1">Cell membrane</location>
        <topology evidence="1">Multi-pass membrane protein</topology>
    </subcellularLocation>
</comment>
<proteinExistence type="predicted"/>
<sequence length="533" mass="57912">MEAPTKPVHKPLKLALLVGSSWAVSQLDYNSTQVCVPLIQQYYGLPESSVQWIQILFSISIASVSVVAGKLGDRLGGDRVLKWSLFLSFLLNLVQYWAPTFNVRLGARILVSMVYGMGSANSGPNYLRIAGPKMLPMCLALHTLVGTVVMILSPIMAGYVAGLSDDPANPTWPYIYLVVSALAFVWWVANVLYLPKTDRISEGAFDGLGGLLFTLVTLSLVFGLAAIPMDTVKMLYSLLSLTLCACLLPVLFWHESRHPTPIIPTKLLSHKKAKNALMAGIFFMICIQSLMYFFTYVFEWVFHLDVGTAGLCMAITPVGIAVSSVLVGRAMQRIAARPILMFGMTCTTLVCIPIALAVIPCDSLAMYVTSLSIFSAFAGTFGVTNQSNLIASMPRMYAGVVGALLVAVNQAGKSTGIAYMQICVPTPEYLPYYTRSIVFVTLAAMVFGVVSLTCIPGIGYSENDRGKRFTKESRVETVTLDSDVVREGSSLLDKATPLVHSRDRREGEDTVYTIPSQAHGVGEVEETESDDIS</sequence>
<dbReference type="Proteomes" id="UP000265618">
    <property type="component" value="Unassembled WGS sequence"/>
</dbReference>
<feature type="transmembrane region" description="Helical" evidence="8">
    <location>
        <begin position="139"/>
        <end position="162"/>
    </location>
</feature>
<dbReference type="InterPro" id="IPR036259">
    <property type="entry name" value="MFS_trans_sf"/>
</dbReference>
<accession>A0A9K3CTY5</accession>